<gene>
    <name evidence="5 6" type="primary">fliW</name>
    <name evidence="6" type="ORF">RZO55_11045</name>
</gene>
<name>A0ABU4GM65_9CLOT</name>
<evidence type="ECO:0000313" key="6">
    <source>
        <dbReference type="EMBL" id="MDW2798112.1"/>
    </source>
</evidence>
<comment type="function">
    <text evidence="5">Acts as an anti-CsrA protein, binds CsrA and prevents it from repressing translation of its target genes, one of which is flagellin. Binds to flagellin and participates in the assembly of the flagellum.</text>
</comment>
<dbReference type="InterPro" id="IPR003775">
    <property type="entry name" value="Flagellar_assembly_factor_FliW"/>
</dbReference>
<dbReference type="InterPro" id="IPR024046">
    <property type="entry name" value="Flagellar_assmbl_FliW_dom_sf"/>
</dbReference>
<protein>
    <recommendedName>
        <fullName evidence="5">Flagellar assembly factor FliW</fullName>
    </recommendedName>
</protein>
<dbReference type="HAMAP" id="MF_01185">
    <property type="entry name" value="FliW"/>
    <property type="match status" value="1"/>
</dbReference>
<evidence type="ECO:0000256" key="4">
    <source>
        <dbReference type="ARBA" id="ARBA00023186"/>
    </source>
</evidence>
<dbReference type="RefSeq" id="WP_318064351.1">
    <property type="nucleotide sequence ID" value="NZ_JAWONS010000179.1"/>
</dbReference>
<keyword evidence="6" id="KW-0969">Cilium</keyword>
<evidence type="ECO:0000256" key="3">
    <source>
        <dbReference type="ARBA" id="ARBA00022845"/>
    </source>
</evidence>
<keyword evidence="2 5" id="KW-1005">Bacterial flagellum biogenesis</keyword>
<keyword evidence="6" id="KW-0966">Cell projection</keyword>
<dbReference type="Gene3D" id="2.30.290.10">
    <property type="entry name" value="BH3618-like"/>
    <property type="match status" value="1"/>
</dbReference>
<accession>A0ABU4GM65</accession>
<comment type="similarity">
    <text evidence="5">Belongs to the FliW family.</text>
</comment>
<keyword evidence="4 5" id="KW-0143">Chaperone</keyword>
<comment type="caution">
    <text evidence="6">The sequence shown here is derived from an EMBL/GenBank/DDBJ whole genome shotgun (WGS) entry which is preliminary data.</text>
</comment>
<dbReference type="EMBL" id="JAWONS010000179">
    <property type="protein sequence ID" value="MDW2798112.1"/>
    <property type="molecule type" value="Genomic_DNA"/>
</dbReference>
<keyword evidence="3 5" id="KW-0810">Translation regulation</keyword>
<keyword evidence="1 5" id="KW-0963">Cytoplasm</keyword>
<comment type="subunit">
    <text evidence="5">Interacts with translational regulator CsrA and flagellin(s).</text>
</comment>
<dbReference type="PANTHER" id="PTHR39190:SF1">
    <property type="entry name" value="FLAGELLAR ASSEMBLY FACTOR FLIW"/>
    <property type="match status" value="1"/>
</dbReference>
<keyword evidence="6" id="KW-0282">Flagellum</keyword>
<evidence type="ECO:0000256" key="5">
    <source>
        <dbReference type="HAMAP-Rule" id="MF_01185"/>
    </source>
</evidence>
<comment type="subcellular location">
    <subcellularLocation>
        <location evidence="5">Cytoplasm</location>
    </subcellularLocation>
</comment>
<evidence type="ECO:0000313" key="7">
    <source>
        <dbReference type="Proteomes" id="UP001276854"/>
    </source>
</evidence>
<keyword evidence="7" id="KW-1185">Reference proteome</keyword>
<proteinExistence type="inferred from homology"/>
<evidence type="ECO:0000256" key="2">
    <source>
        <dbReference type="ARBA" id="ARBA00022795"/>
    </source>
</evidence>
<dbReference type="PANTHER" id="PTHR39190">
    <property type="entry name" value="FLAGELLAR ASSEMBLY FACTOR FLIW"/>
    <property type="match status" value="1"/>
</dbReference>
<dbReference type="Proteomes" id="UP001276854">
    <property type="component" value="Unassembled WGS sequence"/>
</dbReference>
<reference evidence="6 7" key="1">
    <citation type="submission" date="2023-10" db="EMBL/GenBank/DDBJ databases">
        <title>A novel Glycoside Hydrolase 43-Like Enzyme from Clostrdium boliviensis is an Endo-xylanase, and a Candidate for Xylooligosaccharides Production from Different Xylan Substrates.</title>
        <authorList>
            <person name="Alvarez M.T."/>
            <person name="Rocabado-Villegas L.R."/>
            <person name="Salas-Veizaga D.M."/>
            <person name="Linares-Pasten J.A."/>
            <person name="Gudmundsdottir E.E."/>
            <person name="Hreggvidsson G.O."/>
            <person name="Adlercreutz P."/>
            <person name="Nordberg Karlsson E."/>
        </authorList>
    </citation>
    <scope>NUCLEOTIDE SEQUENCE [LARGE SCALE GENOMIC DNA]</scope>
    <source>
        <strain evidence="6 7">E-1</strain>
    </source>
</reference>
<dbReference type="SUPFAM" id="SSF141457">
    <property type="entry name" value="BH3618-like"/>
    <property type="match status" value="1"/>
</dbReference>
<dbReference type="Pfam" id="PF02623">
    <property type="entry name" value="FliW"/>
    <property type="match status" value="1"/>
</dbReference>
<organism evidence="6 7">
    <name type="scientific">Clostridium boliviensis</name>
    <dbReference type="NCBI Taxonomy" id="318465"/>
    <lineage>
        <taxon>Bacteria</taxon>
        <taxon>Bacillati</taxon>
        <taxon>Bacillota</taxon>
        <taxon>Clostridia</taxon>
        <taxon>Eubacteriales</taxon>
        <taxon>Clostridiaceae</taxon>
        <taxon>Clostridium</taxon>
    </lineage>
</organism>
<sequence length="148" mass="17150">MEIKTQYFGTIPYSEGELIHFSDGLFGFSHLKNYVPLAFQDNSDAMISLQSIDDDRISFILMNPFQLYSEYTPVLSADDSSMLKASYDEKNISYYVICVIHDNMDESTVNLKAPIAVNTDTREAKQIILDNPLYKFRHPIKDFMRREK</sequence>
<evidence type="ECO:0000256" key="1">
    <source>
        <dbReference type="ARBA" id="ARBA00022490"/>
    </source>
</evidence>